<evidence type="ECO:0000256" key="1">
    <source>
        <dbReference type="ARBA" id="ARBA00001958"/>
    </source>
</evidence>
<keyword evidence="6" id="KW-0479">Metal-binding</keyword>
<dbReference type="Gene3D" id="2.40.33.10">
    <property type="entry name" value="PK beta-barrel domain-like"/>
    <property type="match status" value="1"/>
</dbReference>
<keyword evidence="8 14" id="KW-0418">Kinase</keyword>
<dbReference type="Pfam" id="PF02887">
    <property type="entry name" value="PK_C"/>
    <property type="match status" value="1"/>
</dbReference>
<keyword evidence="7" id="KW-0547">Nucleotide-binding</keyword>
<dbReference type="Gene3D" id="3.20.20.60">
    <property type="entry name" value="Phosphoenolpyruvate-binding domains"/>
    <property type="match status" value="1"/>
</dbReference>
<evidence type="ECO:0000256" key="8">
    <source>
        <dbReference type="ARBA" id="ARBA00022777"/>
    </source>
</evidence>
<dbReference type="EC" id="2.7.1.40" evidence="4 13"/>
<dbReference type="SUPFAM" id="SSF51621">
    <property type="entry name" value="Phosphoenolpyruvate/pyruvate domain"/>
    <property type="match status" value="1"/>
</dbReference>
<keyword evidence="12 17" id="KW-0670">Pyruvate</keyword>
<dbReference type="GO" id="GO:0004743">
    <property type="term" value="F:pyruvate kinase activity"/>
    <property type="evidence" value="ECO:0007669"/>
    <property type="project" value="UniProtKB-UniRule"/>
</dbReference>
<dbReference type="InterPro" id="IPR011037">
    <property type="entry name" value="Pyrv_Knase-like_insert_dom_sf"/>
</dbReference>
<dbReference type="InterPro" id="IPR015813">
    <property type="entry name" value="Pyrv/PenolPyrv_kinase-like_dom"/>
</dbReference>
<dbReference type="NCBIfam" id="TIGR01064">
    <property type="entry name" value="pyruv_kin"/>
    <property type="match status" value="1"/>
</dbReference>
<organism evidence="17 18">
    <name type="scientific">Luteimonas salinisoli</name>
    <dbReference type="NCBI Taxonomy" id="2752307"/>
    <lineage>
        <taxon>Bacteria</taxon>
        <taxon>Pseudomonadati</taxon>
        <taxon>Pseudomonadota</taxon>
        <taxon>Gammaproteobacteria</taxon>
        <taxon>Lysobacterales</taxon>
        <taxon>Lysobacteraceae</taxon>
        <taxon>Luteimonas</taxon>
    </lineage>
</organism>
<accession>A0A853JG99</accession>
<dbReference type="InterPro" id="IPR015806">
    <property type="entry name" value="Pyrv_Knase_insert_dom_sf"/>
</dbReference>
<comment type="pathway">
    <text evidence="2 14">Carbohydrate degradation; glycolysis; pyruvate from D-glyceraldehyde 3-phosphate: step 5/5.</text>
</comment>
<dbReference type="GO" id="GO:0000287">
    <property type="term" value="F:magnesium ion binding"/>
    <property type="evidence" value="ECO:0007669"/>
    <property type="project" value="UniProtKB-UniRule"/>
</dbReference>
<evidence type="ECO:0000313" key="18">
    <source>
        <dbReference type="Proteomes" id="UP000578091"/>
    </source>
</evidence>
<evidence type="ECO:0000313" key="17">
    <source>
        <dbReference type="EMBL" id="NZA27597.1"/>
    </source>
</evidence>
<keyword evidence="9" id="KW-0067">ATP-binding</keyword>
<dbReference type="Gene3D" id="3.40.1380.20">
    <property type="entry name" value="Pyruvate kinase, C-terminal domain"/>
    <property type="match status" value="1"/>
</dbReference>
<dbReference type="SUPFAM" id="SSF50800">
    <property type="entry name" value="PK beta-barrel domain-like"/>
    <property type="match status" value="1"/>
</dbReference>
<dbReference type="InterPro" id="IPR036918">
    <property type="entry name" value="Pyrv_Knase_C_sf"/>
</dbReference>
<evidence type="ECO:0000256" key="3">
    <source>
        <dbReference type="ARBA" id="ARBA00008663"/>
    </source>
</evidence>
<dbReference type="UniPathway" id="UPA00109">
    <property type="reaction ID" value="UER00188"/>
</dbReference>
<dbReference type="GO" id="GO:0030955">
    <property type="term" value="F:potassium ion binding"/>
    <property type="evidence" value="ECO:0007669"/>
    <property type="project" value="UniProtKB-UniRule"/>
</dbReference>
<comment type="caution">
    <text evidence="17">The sequence shown here is derived from an EMBL/GenBank/DDBJ whole genome shotgun (WGS) entry which is preliminary data.</text>
</comment>
<dbReference type="PRINTS" id="PR01050">
    <property type="entry name" value="PYRUVTKNASE"/>
</dbReference>
<reference evidence="17 18" key="1">
    <citation type="submission" date="2020-07" db="EMBL/GenBank/DDBJ databases">
        <title>Luteimonas sp. SJ-92.</title>
        <authorList>
            <person name="Huang X.-X."/>
            <person name="Xu L."/>
            <person name="Sun J.-Q."/>
        </authorList>
    </citation>
    <scope>NUCLEOTIDE SEQUENCE [LARGE SCALE GENOMIC DNA]</scope>
    <source>
        <strain evidence="17 18">SJ-92</strain>
    </source>
</reference>
<comment type="catalytic activity">
    <reaction evidence="14">
        <text>pyruvate + ATP = phosphoenolpyruvate + ADP + H(+)</text>
        <dbReference type="Rhea" id="RHEA:18157"/>
        <dbReference type="ChEBI" id="CHEBI:15361"/>
        <dbReference type="ChEBI" id="CHEBI:15378"/>
        <dbReference type="ChEBI" id="CHEBI:30616"/>
        <dbReference type="ChEBI" id="CHEBI:58702"/>
        <dbReference type="ChEBI" id="CHEBI:456216"/>
        <dbReference type="EC" id="2.7.1.40"/>
    </reaction>
</comment>
<dbReference type="NCBIfam" id="NF004491">
    <property type="entry name" value="PRK05826.1"/>
    <property type="match status" value="1"/>
</dbReference>
<dbReference type="SUPFAM" id="SSF52935">
    <property type="entry name" value="PK C-terminal domain-like"/>
    <property type="match status" value="1"/>
</dbReference>
<dbReference type="PROSITE" id="PS00110">
    <property type="entry name" value="PYRUVATE_KINASE"/>
    <property type="match status" value="1"/>
</dbReference>
<dbReference type="InterPro" id="IPR015795">
    <property type="entry name" value="Pyrv_Knase_C"/>
</dbReference>
<dbReference type="PANTHER" id="PTHR11817">
    <property type="entry name" value="PYRUVATE KINASE"/>
    <property type="match status" value="1"/>
</dbReference>
<keyword evidence="18" id="KW-1185">Reference proteome</keyword>
<evidence type="ECO:0000256" key="4">
    <source>
        <dbReference type="ARBA" id="ARBA00012142"/>
    </source>
</evidence>
<dbReference type="Pfam" id="PF00224">
    <property type="entry name" value="PK"/>
    <property type="match status" value="1"/>
</dbReference>
<dbReference type="AlphaFoldDB" id="A0A853JG99"/>
<evidence type="ECO:0000256" key="5">
    <source>
        <dbReference type="ARBA" id="ARBA00022679"/>
    </source>
</evidence>
<sequence>MQRIGAAAPAGASRLCARFPRCRRERPVNEYQRRTRILATLGPATDPPGVLDALLRAGVDAVRLNFSHGDPASQKARAQAVREAAKRVGAEVGILADLPGPKIRIERFAEGKVQLRTGERFDLLAREDAPAGNGREVGVSYLGLPGDLRAGDVLLLDDGMVQLQVESIEGERIVTSVLNDAVLSDRKGLNRLGGGLSLGALTDHDRALISVAAEIDVDFIAVSFCRNAADMEEARRLARAAGSDAALVSKIERAEAIENLTEIVDASDVVMVARGDLGVEIGDAELPGLQKKIIREAVAQNKVVITATQMLQSMVDSPIPTRAEVLDVANAVIDGTDAVMLSAETAAGNFPVRAVEAMARVCVGAEKQFEADTDFEAAPRDLERADQAIAMAAMFLTEHIGVRAILAMTESGGTARYLTRFRASAPVYAFSRHADARRRMALMRGVFPIDYDSRGQTPGEAARGAVKRLFDAGQLVVGDRLVFTSGERMETHGATNTMRLLQVGADGRAEGLGGL</sequence>
<evidence type="ECO:0000259" key="16">
    <source>
        <dbReference type="Pfam" id="PF02887"/>
    </source>
</evidence>
<evidence type="ECO:0000256" key="10">
    <source>
        <dbReference type="ARBA" id="ARBA00022842"/>
    </source>
</evidence>
<dbReference type="GO" id="GO:0005524">
    <property type="term" value="F:ATP binding"/>
    <property type="evidence" value="ECO:0007669"/>
    <property type="project" value="UniProtKB-KW"/>
</dbReference>
<gene>
    <name evidence="17" type="primary">pyk</name>
    <name evidence="17" type="ORF">H0E84_14550</name>
</gene>
<evidence type="ECO:0000256" key="7">
    <source>
        <dbReference type="ARBA" id="ARBA00022741"/>
    </source>
</evidence>
<evidence type="ECO:0000256" key="2">
    <source>
        <dbReference type="ARBA" id="ARBA00004997"/>
    </source>
</evidence>
<protein>
    <recommendedName>
        <fullName evidence="4 13">Pyruvate kinase</fullName>
        <ecNumber evidence="4 13">2.7.1.40</ecNumber>
    </recommendedName>
</protein>
<evidence type="ECO:0000256" key="9">
    <source>
        <dbReference type="ARBA" id="ARBA00022840"/>
    </source>
</evidence>
<proteinExistence type="inferred from homology"/>
<dbReference type="EMBL" id="JACCKA010000082">
    <property type="protein sequence ID" value="NZA27597.1"/>
    <property type="molecule type" value="Genomic_DNA"/>
</dbReference>
<keyword evidence="10 14" id="KW-0460">Magnesium</keyword>
<dbReference type="FunFam" id="2.40.33.10:FF:000001">
    <property type="entry name" value="Pyruvate kinase"/>
    <property type="match status" value="1"/>
</dbReference>
<evidence type="ECO:0000256" key="14">
    <source>
        <dbReference type="RuleBase" id="RU000504"/>
    </source>
</evidence>
<keyword evidence="11 14" id="KW-0324">Glycolysis</keyword>
<evidence type="ECO:0000256" key="11">
    <source>
        <dbReference type="ARBA" id="ARBA00023152"/>
    </source>
</evidence>
<evidence type="ECO:0000256" key="13">
    <source>
        <dbReference type="NCBIfam" id="TIGR01064"/>
    </source>
</evidence>
<feature type="domain" description="Pyruvate kinase C-terminal" evidence="16">
    <location>
        <begin position="387"/>
        <end position="500"/>
    </location>
</feature>
<dbReference type="InterPro" id="IPR018209">
    <property type="entry name" value="Pyrv_Knase_AS"/>
</dbReference>
<dbReference type="InterPro" id="IPR040442">
    <property type="entry name" value="Pyrv_kinase-like_dom_sf"/>
</dbReference>
<keyword evidence="5 14" id="KW-0808">Transferase</keyword>
<dbReference type="GO" id="GO:0016301">
    <property type="term" value="F:kinase activity"/>
    <property type="evidence" value="ECO:0007669"/>
    <property type="project" value="UniProtKB-KW"/>
</dbReference>
<comment type="cofactor">
    <cofactor evidence="1">
        <name>K(+)</name>
        <dbReference type="ChEBI" id="CHEBI:29103"/>
    </cofactor>
</comment>
<evidence type="ECO:0000259" key="15">
    <source>
        <dbReference type="Pfam" id="PF00224"/>
    </source>
</evidence>
<dbReference type="InterPro" id="IPR001697">
    <property type="entry name" value="Pyr_Knase"/>
</dbReference>
<dbReference type="Proteomes" id="UP000578091">
    <property type="component" value="Unassembled WGS sequence"/>
</dbReference>
<evidence type="ECO:0000256" key="6">
    <source>
        <dbReference type="ARBA" id="ARBA00022723"/>
    </source>
</evidence>
<feature type="domain" description="Pyruvate kinase barrel" evidence="15">
    <location>
        <begin position="33"/>
        <end position="355"/>
    </location>
</feature>
<comment type="similarity">
    <text evidence="3 14">Belongs to the pyruvate kinase family.</text>
</comment>
<dbReference type="InterPro" id="IPR015793">
    <property type="entry name" value="Pyrv_Knase_brl"/>
</dbReference>
<evidence type="ECO:0000256" key="12">
    <source>
        <dbReference type="ARBA" id="ARBA00023317"/>
    </source>
</evidence>
<name>A0A853JG99_9GAMM</name>